<reference evidence="1 2" key="1">
    <citation type="submission" date="2021-06" db="EMBL/GenBank/DDBJ databases">
        <authorList>
            <person name="Sun Q."/>
            <person name="Li D."/>
        </authorList>
    </citation>
    <scope>NUCLEOTIDE SEQUENCE [LARGE SCALE GENOMIC DNA]</scope>
    <source>
        <strain evidence="1 2">MSJ-40</strain>
    </source>
</reference>
<accession>A0ABS6E542</accession>
<keyword evidence="2" id="KW-1185">Reference proteome</keyword>
<evidence type="ECO:0000313" key="1">
    <source>
        <dbReference type="EMBL" id="MBU5438031.1"/>
    </source>
</evidence>
<proteinExistence type="predicted"/>
<comment type="caution">
    <text evidence="1">The sequence shown here is derived from an EMBL/GenBank/DDBJ whole genome shotgun (WGS) entry which is preliminary data.</text>
</comment>
<dbReference type="Proteomes" id="UP000749471">
    <property type="component" value="Unassembled WGS sequence"/>
</dbReference>
<evidence type="ECO:0000313" key="2">
    <source>
        <dbReference type="Proteomes" id="UP000749471"/>
    </source>
</evidence>
<organism evidence="1 2">
    <name type="scientific">Tissierella simiarum</name>
    <dbReference type="NCBI Taxonomy" id="2841534"/>
    <lineage>
        <taxon>Bacteria</taxon>
        <taxon>Bacillati</taxon>
        <taxon>Bacillota</taxon>
        <taxon>Tissierellia</taxon>
        <taxon>Tissierellales</taxon>
        <taxon>Tissierellaceae</taxon>
        <taxon>Tissierella</taxon>
    </lineage>
</organism>
<sequence length="99" mass="11634">MFETPEEVNIYAEYIGNNMLVLEEFKGKDNCITPIKRYFKEIEGNELNSLFEEKVENEGETMYPHIEVISEDGREIFLVRNLSELKSGGKTTREYIYKV</sequence>
<name>A0ABS6E542_9FIRM</name>
<gene>
    <name evidence="1" type="ORF">KQI42_08435</name>
</gene>
<protein>
    <submittedName>
        <fullName evidence="1">Uncharacterized protein</fullName>
    </submittedName>
</protein>
<dbReference type="RefSeq" id="WP_216518779.1">
    <property type="nucleotide sequence ID" value="NZ_JAHLPM010000006.1"/>
</dbReference>
<dbReference type="EMBL" id="JAHLPM010000006">
    <property type="protein sequence ID" value="MBU5438031.1"/>
    <property type="molecule type" value="Genomic_DNA"/>
</dbReference>